<evidence type="ECO:0000256" key="2">
    <source>
        <dbReference type="SAM" id="SignalP"/>
    </source>
</evidence>
<sequence length="145" mass="14838">MPADIRTMTLIRRLSLCLLALALLPGATLQAQMSSTSVRDAVAISSTVATGDCHQAMSMPPSTDTVDAGHHPGPASGATHAGECCGDADAKDSCSGACPCPTALAALPLSSPSASDPMLQQRWQAVGFQGRDRFAEGPPRRPPIG</sequence>
<dbReference type="EMBL" id="PDWN01000008">
    <property type="protein sequence ID" value="KAF1694439.1"/>
    <property type="molecule type" value="Genomic_DNA"/>
</dbReference>
<feature type="compositionally biased region" description="Basic and acidic residues" evidence="1">
    <location>
        <begin position="130"/>
        <end position="139"/>
    </location>
</feature>
<proteinExistence type="predicted"/>
<comment type="caution">
    <text evidence="3">The sequence shown here is derived from an EMBL/GenBank/DDBJ whole genome shotgun (WGS) entry which is preliminary data.</text>
</comment>
<evidence type="ECO:0000313" key="4">
    <source>
        <dbReference type="Proteomes" id="UP000788419"/>
    </source>
</evidence>
<protein>
    <recommendedName>
        <fullName evidence="5">CopL family metal-binding regulatory protein</fullName>
    </recommendedName>
</protein>
<feature type="chain" id="PRO_5045436697" description="CopL family metal-binding regulatory protein" evidence="2">
    <location>
        <begin position="32"/>
        <end position="145"/>
    </location>
</feature>
<dbReference type="Proteomes" id="UP000788419">
    <property type="component" value="Unassembled WGS sequence"/>
</dbReference>
<evidence type="ECO:0000256" key="1">
    <source>
        <dbReference type="SAM" id="MobiDB-lite"/>
    </source>
</evidence>
<evidence type="ECO:0008006" key="5">
    <source>
        <dbReference type="Google" id="ProtNLM"/>
    </source>
</evidence>
<keyword evidence="4" id="KW-1185">Reference proteome</keyword>
<evidence type="ECO:0000313" key="3">
    <source>
        <dbReference type="EMBL" id="KAF1694439.1"/>
    </source>
</evidence>
<keyword evidence="2" id="KW-0732">Signal</keyword>
<feature type="signal peptide" evidence="2">
    <location>
        <begin position="1"/>
        <end position="31"/>
    </location>
</feature>
<organism evidence="3 4">
    <name type="scientific">Pseudoxanthomonas daejeonensis</name>
    <dbReference type="NCBI Taxonomy" id="266062"/>
    <lineage>
        <taxon>Bacteria</taxon>
        <taxon>Pseudomonadati</taxon>
        <taxon>Pseudomonadota</taxon>
        <taxon>Gammaproteobacteria</taxon>
        <taxon>Lysobacterales</taxon>
        <taxon>Lysobacteraceae</taxon>
        <taxon>Pseudoxanthomonas</taxon>
    </lineage>
</organism>
<gene>
    <name evidence="3" type="ORF">CSC65_09690</name>
</gene>
<feature type="region of interest" description="Disordered" evidence="1">
    <location>
        <begin position="111"/>
        <end position="145"/>
    </location>
</feature>
<accession>A0ABQ6Z6Z1</accession>
<reference evidence="3 4" key="1">
    <citation type="submission" date="2017-10" db="EMBL/GenBank/DDBJ databases">
        <title>Whole genome sequencing of members of genus Pseudoxanthomonas.</title>
        <authorList>
            <person name="Kumar S."/>
            <person name="Bansal K."/>
            <person name="Kaur A."/>
            <person name="Patil P."/>
            <person name="Sharma S."/>
            <person name="Patil P.B."/>
        </authorList>
    </citation>
    <scope>NUCLEOTIDE SEQUENCE [LARGE SCALE GENOMIC DNA]</scope>
    <source>
        <strain evidence="3 4">DSM 17801</strain>
    </source>
</reference>
<name>A0ABQ6Z6Z1_9GAMM</name>
<feature type="region of interest" description="Disordered" evidence="1">
    <location>
        <begin position="60"/>
        <end position="82"/>
    </location>
</feature>